<dbReference type="Gene3D" id="3.40.50.720">
    <property type="entry name" value="NAD(P)-binding Rossmann-like Domain"/>
    <property type="match status" value="1"/>
</dbReference>
<organism evidence="2 3">
    <name type="scientific">Lentihominibacter hominis</name>
    <dbReference type="NCBI Taxonomy" id="2763645"/>
    <lineage>
        <taxon>Bacteria</taxon>
        <taxon>Bacillati</taxon>
        <taxon>Bacillota</taxon>
        <taxon>Clostridia</taxon>
        <taxon>Peptostreptococcales</taxon>
        <taxon>Anaerovoracaceae</taxon>
        <taxon>Lentihominibacter</taxon>
    </lineage>
</organism>
<dbReference type="Gene3D" id="3.30.70.1450">
    <property type="entry name" value="Regulator of K+ conductance, C-terminal domain"/>
    <property type="match status" value="1"/>
</dbReference>
<dbReference type="GO" id="GO:0008324">
    <property type="term" value="F:monoatomic cation transmembrane transporter activity"/>
    <property type="evidence" value="ECO:0007669"/>
    <property type="project" value="InterPro"/>
</dbReference>
<comment type="caution">
    <text evidence="2">The sequence shown here is derived from an EMBL/GenBank/DDBJ whole genome shotgun (WGS) entry which is preliminary data.</text>
</comment>
<dbReference type="InterPro" id="IPR006037">
    <property type="entry name" value="RCK_C"/>
</dbReference>
<dbReference type="PROSITE" id="PS51202">
    <property type="entry name" value="RCK_C"/>
    <property type="match status" value="1"/>
</dbReference>
<evidence type="ECO:0000313" key="3">
    <source>
        <dbReference type="Proteomes" id="UP000610862"/>
    </source>
</evidence>
<dbReference type="EMBL" id="JACRTA010000001">
    <property type="protein sequence ID" value="MBC8567305.1"/>
    <property type="molecule type" value="Genomic_DNA"/>
</dbReference>
<dbReference type="SUPFAM" id="SSF51735">
    <property type="entry name" value="NAD(P)-binding Rossmann-fold domains"/>
    <property type="match status" value="1"/>
</dbReference>
<feature type="domain" description="RCK C-terminal" evidence="1">
    <location>
        <begin position="141"/>
        <end position="225"/>
    </location>
</feature>
<dbReference type="InterPro" id="IPR036291">
    <property type="entry name" value="NAD(P)-bd_dom_sf"/>
</dbReference>
<accession>A0A926E3U1</accession>
<dbReference type="Pfam" id="PF02254">
    <property type="entry name" value="TrkA_N"/>
    <property type="match status" value="1"/>
</dbReference>
<sequence>MFGRYRSEKISYGIVGLGRFGYALAKEMAGLEADLLILDKNEEKVREIREYTENALVIKNLDKGSLLETGIQNCDVAIVCIGEQMDISILTTLNLVSLGIPEVIARATSTEHGQILEKLGAKVVYPEHDMAARLAHKLEDADMPEFAELDEHINISKLTISYDMEDESIAEVNLRGKFGVNIIAIENEEEVFYDIDPDYVFKEDDVIYVIGDKENLNELTEWIDDD</sequence>
<proteinExistence type="predicted"/>
<gene>
    <name evidence="2" type="ORF">H8692_00820</name>
</gene>
<dbReference type="AlphaFoldDB" id="A0A926E3U1"/>
<evidence type="ECO:0000259" key="1">
    <source>
        <dbReference type="PROSITE" id="PS51202"/>
    </source>
</evidence>
<dbReference type="InterPro" id="IPR050721">
    <property type="entry name" value="Trk_Ktr_HKT_K-transport"/>
</dbReference>
<dbReference type="InterPro" id="IPR036721">
    <property type="entry name" value="RCK_C_sf"/>
</dbReference>
<dbReference type="PANTHER" id="PTHR43833:SF7">
    <property type="entry name" value="KTR SYSTEM POTASSIUM UPTAKE PROTEIN C"/>
    <property type="match status" value="1"/>
</dbReference>
<dbReference type="RefSeq" id="WP_187524759.1">
    <property type="nucleotide sequence ID" value="NZ_JACRTA010000001.1"/>
</dbReference>
<dbReference type="SUPFAM" id="SSF116726">
    <property type="entry name" value="TrkA C-terminal domain-like"/>
    <property type="match status" value="1"/>
</dbReference>
<dbReference type="InterPro" id="IPR003148">
    <property type="entry name" value="RCK_N"/>
</dbReference>
<dbReference type="Proteomes" id="UP000610862">
    <property type="component" value="Unassembled WGS sequence"/>
</dbReference>
<protein>
    <submittedName>
        <fullName evidence="2">TrkA family potassium uptake protein</fullName>
    </submittedName>
</protein>
<evidence type="ECO:0000313" key="2">
    <source>
        <dbReference type="EMBL" id="MBC8567305.1"/>
    </source>
</evidence>
<dbReference type="Pfam" id="PF02080">
    <property type="entry name" value="TrkA_C"/>
    <property type="match status" value="1"/>
</dbReference>
<name>A0A926E3U1_9FIRM</name>
<dbReference type="GO" id="GO:0006813">
    <property type="term" value="P:potassium ion transport"/>
    <property type="evidence" value="ECO:0007669"/>
    <property type="project" value="InterPro"/>
</dbReference>
<keyword evidence="3" id="KW-1185">Reference proteome</keyword>
<dbReference type="PANTHER" id="PTHR43833">
    <property type="entry name" value="POTASSIUM CHANNEL PROTEIN 2-RELATED-RELATED"/>
    <property type="match status" value="1"/>
</dbReference>
<reference evidence="2" key="1">
    <citation type="submission" date="2020-08" db="EMBL/GenBank/DDBJ databases">
        <title>Genome public.</title>
        <authorList>
            <person name="Liu C."/>
            <person name="Sun Q."/>
        </authorList>
    </citation>
    <scope>NUCLEOTIDE SEQUENCE</scope>
    <source>
        <strain evidence="2">NSJ-24</strain>
    </source>
</reference>